<dbReference type="InterPro" id="IPR046947">
    <property type="entry name" value="LytR-like"/>
</dbReference>
<keyword evidence="5" id="KW-1185">Reference proteome</keyword>
<dbReference type="GO" id="GO:0003677">
    <property type="term" value="F:DNA binding"/>
    <property type="evidence" value="ECO:0007669"/>
    <property type="project" value="InterPro"/>
</dbReference>
<dbReference type="PANTHER" id="PTHR37299">
    <property type="entry name" value="TRANSCRIPTIONAL REGULATOR-RELATED"/>
    <property type="match status" value="1"/>
</dbReference>
<dbReference type="PROSITE" id="PS50930">
    <property type="entry name" value="HTH_LYTTR"/>
    <property type="match status" value="1"/>
</dbReference>
<evidence type="ECO:0000313" key="5">
    <source>
        <dbReference type="Proteomes" id="UP000014160"/>
    </source>
</evidence>
<proteinExistence type="predicted"/>
<dbReference type="Proteomes" id="UP000013750">
    <property type="component" value="Unassembled WGS sequence"/>
</dbReference>
<dbReference type="EMBL" id="AJDQ01000003">
    <property type="protein sequence ID" value="EOI58490.1"/>
    <property type="molecule type" value="Genomic_DNA"/>
</dbReference>
<protein>
    <recommendedName>
        <fullName evidence="1">HTH LytTR-type domain-containing protein</fullName>
    </recommendedName>
</protein>
<dbReference type="InterPro" id="IPR007492">
    <property type="entry name" value="LytTR_DNA-bd_dom"/>
</dbReference>
<dbReference type="Proteomes" id="UP000014160">
    <property type="component" value="Unassembled WGS sequence"/>
</dbReference>
<evidence type="ECO:0000313" key="3">
    <source>
        <dbReference type="EMBL" id="EOW79658.1"/>
    </source>
</evidence>
<reference evidence="2 4" key="1">
    <citation type="submission" date="2013-02" db="EMBL/GenBank/DDBJ databases">
        <title>The Genome Sequence of Enterococcus gilvus ATCC BAA-350.</title>
        <authorList>
            <consortium name="The Broad Institute Genome Sequencing Platform"/>
            <consortium name="The Broad Institute Genome Sequencing Center for Infectious Disease"/>
            <person name="Earl A.M."/>
            <person name="Gilmore M.S."/>
            <person name="Lebreton F."/>
            <person name="Walker B."/>
            <person name="Young S.K."/>
            <person name="Zeng Q."/>
            <person name="Gargeya S."/>
            <person name="Fitzgerald M."/>
            <person name="Haas B."/>
            <person name="Abouelleil A."/>
            <person name="Alvarado L."/>
            <person name="Arachchi H.M."/>
            <person name="Berlin A.M."/>
            <person name="Chapman S.B."/>
            <person name="Dewar J."/>
            <person name="Goldberg J."/>
            <person name="Griggs A."/>
            <person name="Gujja S."/>
            <person name="Hansen M."/>
            <person name="Howarth C."/>
            <person name="Imamovic A."/>
            <person name="Larimer J."/>
            <person name="McCowan C."/>
            <person name="Murphy C."/>
            <person name="Neiman D."/>
            <person name="Pearson M."/>
            <person name="Priest M."/>
            <person name="Roberts A."/>
            <person name="Saif S."/>
            <person name="Shea T."/>
            <person name="Sisk P."/>
            <person name="Sykes S."/>
            <person name="Wortman J."/>
            <person name="Nusbaum C."/>
            <person name="Birren B."/>
        </authorList>
    </citation>
    <scope>NUCLEOTIDE SEQUENCE [LARGE SCALE GENOMIC DNA]</scope>
    <source>
        <strain evidence="2 4">ATCC BAA-350</strain>
    </source>
</reference>
<dbReference type="eggNOG" id="ENOG50307QJ">
    <property type="taxonomic scope" value="Bacteria"/>
</dbReference>
<feature type="domain" description="HTH LytTR-type" evidence="1">
    <location>
        <begin position="5"/>
        <end position="111"/>
    </location>
</feature>
<accession>R2VKT9</accession>
<sequence>MRTSIYVETDKSVEVLSVEDLLYIAVDTTRDHFLCFTTRDKKYYGRGTLNDFEGKEWRWFFRCHRSVVVNLLNIKEINKYDRCVYFSNDEGNNTCPFSRRKYLPLRESLKEYLLT</sequence>
<dbReference type="GO" id="GO:0000156">
    <property type="term" value="F:phosphorelay response regulator activity"/>
    <property type="evidence" value="ECO:0007669"/>
    <property type="project" value="InterPro"/>
</dbReference>
<dbReference type="AlphaFoldDB" id="R2VKT9"/>
<dbReference type="HOGENOM" id="CLU_169552_0_0_9"/>
<reference evidence="3 5" key="2">
    <citation type="submission" date="2013-03" db="EMBL/GenBank/DDBJ databases">
        <title>The Genome Sequence of Enterococcus gilvus ATCC BAA-350 (PacBio/Illumina hybrid assembly).</title>
        <authorList>
            <consortium name="The Broad Institute Genomics Platform"/>
            <consortium name="The Broad Institute Genome Sequencing Center for Infectious Disease"/>
            <person name="Earl A."/>
            <person name="Russ C."/>
            <person name="Gilmore M."/>
            <person name="Surin D."/>
            <person name="Walker B."/>
            <person name="Young S."/>
            <person name="Zeng Q."/>
            <person name="Gargeya S."/>
            <person name="Fitzgerald M."/>
            <person name="Haas B."/>
            <person name="Abouelleil A."/>
            <person name="Allen A.W."/>
            <person name="Alvarado L."/>
            <person name="Arachchi H.M."/>
            <person name="Berlin A.M."/>
            <person name="Chapman S.B."/>
            <person name="Gainer-Dewar J."/>
            <person name="Goldberg J."/>
            <person name="Griggs A."/>
            <person name="Gujja S."/>
            <person name="Hansen M."/>
            <person name="Howarth C."/>
            <person name="Imamovic A."/>
            <person name="Ireland A."/>
            <person name="Larimer J."/>
            <person name="McCowan C."/>
            <person name="Murphy C."/>
            <person name="Pearson M."/>
            <person name="Poon T.W."/>
            <person name="Priest M."/>
            <person name="Roberts A."/>
            <person name="Saif S."/>
            <person name="Shea T."/>
            <person name="Sisk P."/>
            <person name="Sykes S."/>
            <person name="Wortman J."/>
            <person name="Nusbaum C."/>
            <person name="Birren B."/>
        </authorList>
    </citation>
    <scope>NUCLEOTIDE SEQUENCE [LARGE SCALE GENOMIC DNA]</scope>
    <source>
        <strain evidence="3 5">ATCC BAA-350</strain>
    </source>
</reference>
<dbReference type="GeneID" id="301216381"/>
<dbReference type="Pfam" id="PF04397">
    <property type="entry name" value="LytTR"/>
    <property type="match status" value="1"/>
</dbReference>
<dbReference type="EMBL" id="ASWH01000002">
    <property type="protein sequence ID" value="EOW79658.1"/>
    <property type="molecule type" value="Genomic_DNA"/>
</dbReference>
<dbReference type="PANTHER" id="PTHR37299:SF1">
    <property type="entry name" value="STAGE 0 SPORULATION PROTEIN A HOMOLOG"/>
    <property type="match status" value="1"/>
</dbReference>
<dbReference type="Gene3D" id="2.40.50.1020">
    <property type="entry name" value="LytTr DNA-binding domain"/>
    <property type="match status" value="1"/>
</dbReference>
<dbReference type="SMART" id="SM00850">
    <property type="entry name" value="LytTR"/>
    <property type="match status" value="1"/>
</dbReference>
<dbReference type="PATRIC" id="fig|1158614.3.peg.578"/>
<evidence type="ECO:0000313" key="4">
    <source>
        <dbReference type="Proteomes" id="UP000013750"/>
    </source>
</evidence>
<evidence type="ECO:0000259" key="1">
    <source>
        <dbReference type="PROSITE" id="PS50930"/>
    </source>
</evidence>
<organism evidence="2 4">
    <name type="scientific">Enterococcus gilvus ATCC BAA-350</name>
    <dbReference type="NCBI Taxonomy" id="1158614"/>
    <lineage>
        <taxon>Bacteria</taxon>
        <taxon>Bacillati</taxon>
        <taxon>Bacillota</taxon>
        <taxon>Bacilli</taxon>
        <taxon>Lactobacillales</taxon>
        <taxon>Enterococcaceae</taxon>
        <taxon>Enterococcus</taxon>
    </lineage>
</organism>
<comment type="caution">
    <text evidence="2">The sequence shown here is derived from an EMBL/GenBank/DDBJ whole genome shotgun (WGS) entry which is preliminary data.</text>
</comment>
<gene>
    <name evidence="3" type="ORF">I592_03798</name>
    <name evidence="2" type="ORF">UKC_00563</name>
</gene>
<dbReference type="OrthoDB" id="9809318at2"/>
<evidence type="ECO:0000313" key="2">
    <source>
        <dbReference type="EMBL" id="EOI58490.1"/>
    </source>
</evidence>
<dbReference type="RefSeq" id="WP_010779012.1">
    <property type="nucleotide sequence ID" value="NZ_ASWH01000002.1"/>
</dbReference>
<name>R2VKT9_9ENTE</name>